<evidence type="ECO:0000256" key="9">
    <source>
        <dbReference type="ARBA" id="ARBA00023139"/>
    </source>
</evidence>
<evidence type="ECO:0000256" key="11">
    <source>
        <dbReference type="PIRNR" id="PIRNR018293"/>
    </source>
</evidence>
<keyword evidence="9" id="KW-0564">Palmitate</keyword>
<comment type="similarity">
    <text evidence="4 11">Belongs to the TRAPP small subunits family. BET3 subfamily.</text>
</comment>
<evidence type="ECO:0000313" key="13">
    <source>
        <dbReference type="RefSeq" id="XP_031567622.1"/>
    </source>
</evidence>
<dbReference type="GeneID" id="116302466"/>
<dbReference type="Pfam" id="PF04051">
    <property type="entry name" value="TRAPP"/>
    <property type="match status" value="1"/>
</dbReference>
<dbReference type="PANTHER" id="PTHR13048">
    <property type="entry name" value="TRAFFICKING PROTEIN PARTICLE COMPLEX SUBUNIT 3"/>
    <property type="match status" value="1"/>
</dbReference>
<dbReference type="GO" id="GO:0005783">
    <property type="term" value="C:endoplasmic reticulum"/>
    <property type="evidence" value="ECO:0007669"/>
    <property type="project" value="UniProtKB-SubCell"/>
</dbReference>
<keyword evidence="6" id="KW-0256">Endoplasmic reticulum</keyword>
<dbReference type="GO" id="GO:0005794">
    <property type="term" value="C:Golgi apparatus"/>
    <property type="evidence" value="ECO:0007669"/>
    <property type="project" value="UniProtKB-SubCell"/>
</dbReference>
<comment type="function">
    <text evidence="1 11">May play a role in vesicular transport from endoplasmic reticulum to Golgi.</text>
</comment>
<accession>A0A6P8ILG8</accession>
<dbReference type="RefSeq" id="XP_031567622.1">
    <property type="nucleotide sequence ID" value="XM_031711762.1"/>
</dbReference>
<keyword evidence="7 11" id="KW-0931">ER-Golgi transport</keyword>
<evidence type="ECO:0000256" key="8">
    <source>
        <dbReference type="ARBA" id="ARBA00023034"/>
    </source>
</evidence>
<evidence type="ECO:0000256" key="1">
    <source>
        <dbReference type="ARBA" id="ARBA00002910"/>
    </source>
</evidence>
<evidence type="ECO:0000256" key="6">
    <source>
        <dbReference type="ARBA" id="ARBA00022824"/>
    </source>
</evidence>
<organism evidence="12 13">
    <name type="scientific">Actinia tenebrosa</name>
    <name type="common">Australian red waratah sea anemone</name>
    <dbReference type="NCBI Taxonomy" id="6105"/>
    <lineage>
        <taxon>Eukaryota</taxon>
        <taxon>Metazoa</taxon>
        <taxon>Cnidaria</taxon>
        <taxon>Anthozoa</taxon>
        <taxon>Hexacorallia</taxon>
        <taxon>Actiniaria</taxon>
        <taxon>Actiniidae</taxon>
        <taxon>Actinia</taxon>
    </lineage>
</organism>
<keyword evidence="12" id="KW-1185">Reference proteome</keyword>
<dbReference type="InterPro" id="IPR007194">
    <property type="entry name" value="TRAPP_component"/>
</dbReference>
<keyword evidence="8 11" id="KW-0333">Golgi apparatus</keyword>
<evidence type="ECO:0000256" key="4">
    <source>
        <dbReference type="ARBA" id="ARBA00006218"/>
    </source>
</evidence>
<dbReference type="FunCoup" id="A0A6P8ILG8">
    <property type="interactions" value="2605"/>
</dbReference>
<protein>
    <recommendedName>
        <fullName evidence="11">Trafficking protein particle complex subunit</fullName>
    </recommendedName>
</protein>
<dbReference type="Gene3D" id="3.30.1380.20">
    <property type="entry name" value="Trafficking protein particle complex subunit 3"/>
    <property type="match status" value="1"/>
</dbReference>
<keyword evidence="5 11" id="KW-0813">Transport</keyword>
<dbReference type="OrthoDB" id="10262857at2759"/>
<proteinExistence type="inferred from homology"/>
<evidence type="ECO:0000256" key="2">
    <source>
        <dbReference type="ARBA" id="ARBA00004222"/>
    </source>
</evidence>
<comment type="subcellular location">
    <subcellularLocation>
        <location evidence="3">Endoplasmic reticulum</location>
    </subcellularLocation>
    <subcellularLocation>
        <location evidence="2 11">Golgi apparatus</location>
        <location evidence="2 11">cis-Golgi network</location>
    </subcellularLocation>
</comment>
<evidence type="ECO:0000256" key="3">
    <source>
        <dbReference type="ARBA" id="ARBA00004240"/>
    </source>
</evidence>
<name>A0A6P8ILG8_ACTTE</name>
<dbReference type="GO" id="GO:0030008">
    <property type="term" value="C:TRAPP complex"/>
    <property type="evidence" value="ECO:0007669"/>
    <property type="project" value="InterPro"/>
</dbReference>
<keyword evidence="10" id="KW-0449">Lipoprotein</keyword>
<evidence type="ECO:0000256" key="5">
    <source>
        <dbReference type="ARBA" id="ARBA00022448"/>
    </source>
</evidence>
<dbReference type="AlphaFoldDB" id="A0A6P8ILG8"/>
<dbReference type="FunFam" id="3.30.1380.20:FF:000003">
    <property type="entry name" value="Trafficking protein particle complex subunit"/>
    <property type="match status" value="1"/>
</dbReference>
<dbReference type="Proteomes" id="UP000515163">
    <property type="component" value="Unplaced"/>
</dbReference>
<comment type="subunit">
    <text evidence="11">Homodimer.</text>
</comment>
<evidence type="ECO:0000256" key="10">
    <source>
        <dbReference type="ARBA" id="ARBA00023288"/>
    </source>
</evidence>
<dbReference type="PIRSF" id="PIRSF018293">
    <property type="entry name" value="TRAPP_I_complex_Bet3"/>
    <property type="match status" value="1"/>
</dbReference>
<dbReference type="InParanoid" id="A0A6P8ILG8"/>
<evidence type="ECO:0000313" key="12">
    <source>
        <dbReference type="Proteomes" id="UP000515163"/>
    </source>
</evidence>
<sequence>MSRQTSVRSDTKKVSAELFTLTYGSLVAQLVKDYESAPEVNKQLNKMGYNIGVRLIEDFLARSNNMGRCHDLKETADVIAKNGFKMFLGVTPVVTNWSAAADEFSLILDNNPLADFVEVPDGLEGLLYSNILCGVLKGALEMVQMEVDVWFVQDALRGDDTTEIRVKFIKKLEDALPAGED</sequence>
<reference evidence="13" key="1">
    <citation type="submission" date="2025-08" db="UniProtKB">
        <authorList>
            <consortium name="RefSeq"/>
        </authorList>
    </citation>
    <scope>IDENTIFICATION</scope>
    <source>
        <tissue evidence="13">Tentacle</tissue>
    </source>
</reference>
<gene>
    <name evidence="13" type="primary">LOC116302466</name>
</gene>
<dbReference type="GO" id="GO:0048193">
    <property type="term" value="P:Golgi vesicle transport"/>
    <property type="evidence" value="ECO:0007669"/>
    <property type="project" value="InterPro"/>
</dbReference>
<dbReference type="SUPFAM" id="SSF111126">
    <property type="entry name" value="Ligand-binding domain in the NO signalling and Golgi transport"/>
    <property type="match status" value="1"/>
</dbReference>
<dbReference type="InterPro" id="IPR016721">
    <property type="entry name" value="Bet3"/>
</dbReference>
<evidence type="ECO:0000256" key="7">
    <source>
        <dbReference type="ARBA" id="ARBA00022892"/>
    </source>
</evidence>
<dbReference type="KEGG" id="aten:116302466"/>
<dbReference type="CDD" id="cd14942">
    <property type="entry name" value="TRAPPC3_bet3"/>
    <property type="match status" value="1"/>
</dbReference>
<dbReference type="InterPro" id="IPR024096">
    <property type="entry name" value="NO_sig/Golgi_transp_ligand-bd"/>
</dbReference>